<sequence length="165" mass="18002">MRTVIIYHSDTGHTKAVAEYLARQTGADLVRVRPRFRYNPVSRVIVGIRRAISRTPEPVDPSPIDVSGYDCIVVGSPVWAGHPTPAINGAIAALQGCDGKQGVAFLTCFVASGEAATMLRDALQDRDVAVKGSVTVHGSEQDDYVYLDRLVSMIREPQRREIPVE</sequence>
<proteinExistence type="predicted"/>
<dbReference type="GO" id="GO:0009055">
    <property type="term" value="F:electron transfer activity"/>
    <property type="evidence" value="ECO:0007669"/>
    <property type="project" value="InterPro"/>
</dbReference>
<evidence type="ECO:0000259" key="1">
    <source>
        <dbReference type="PROSITE" id="PS50902"/>
    </source>
</evidence>
<dbReference type="EMBL" id="LNQE01001702">
    <property type="protein sequence ID" value="KUG14102.1"/>
    <property type="molecule type" value="Genomic_DNA"/>
</dbReference>
<evidence type="ECO:0000313" key="2">
    <source>
        <dbReference type="EMBL" id="KUG14102.1"/>
    </source>
</evidence>
<dbReference type="AlphaFoldDB" id="A0A0W8EZP1"/>
<dbReference type="GO" id="GO:0010181">
    <property type="term" value="F:FMN binding"/>
    <property type="evidence" value="ECO:0007669"/>
    <property type="project" value="InterPro"/>
</dbReference>
<dbReference type="PROSITE" id="PS00201">
    <property type="entry name" value="FLAVODOXIN"/>
    <property type="match status" value="1"/>
</dbReference>
<protein>
    <submittedName>
        <fullName evidence="2">Flavodoxin</fullName>
    </submittedName>
</protein>
<dbReference type="SUPFAM" id="SSF52218">
    <property type="entry name" value="Flavoproteins"/>
    <property type="match status" value="1"/>
</dbReference>
<dbReference type="InterPro" id="IPR001226">
    <property type="entry name" value="Flavodoxin_CS"/>
</dbReference>
<name>A0A0W8EZP1_9ZZZZ</name>
<reference evidence="2" key="1">
    <citation type="journal article" date="2015" name="Proc. Natl. Acad. Sci. U.S.A.">
        <title>Networks of energetic and metabolic interactions define dynamics in microbial communities.</title>
        <authorList>
            <person name="Embree M."/>
            <person name="Liu J.K."/>
            <person name="Al-Bassam M.M."/>
            <person name="Zengler K."/>
        </authorList>
    </citation>
    <scope>NUCLEOTIDE SEQUENCE</scope>
</reference>
<dbReference type="InterPro" id="IPR029039">
    <property type="entry name" value="Flavoprotein-like_sf"/>
</dbReference>
<comment type="caution">
    <text evidence="2">The sequence shown here is derived from an EMBL/GenBank/DDBJ whole genome shotgun (WGS) entry which is preliminary data.</text>
</comment>
<organism evidence="2">
    <name type="scientific">hydrocarbon metagenome</name>
    <dbReference type="NCBI Taxonomy" id="938273"/>
    <lineage>
        <taxon>unclassified sequences</taxon>
        <taxon>metagenomes</taxon>
        <taxon>ecological metagenomes</taxon>
    </lineage>
</organism>
<dbReference type="InterPro" id="IPR008254">
    <property type="entry name" value="Flavodoxin/NO_synth"/>
</dbReference>
<dbReference type="Pfam" id="PF12682">
    <property type="entry name" value="Flavodoxin_4"/>
    <property type="match status" value="1"/>
</dbReference>
<feature type="domain" description="Flavodoxin-like" evidence="1">
    <location>
        <begin position="3"/>
        <end position="165"/>
    </location>
</feature>
<dbReference type="PROSITE" id="PS50902">
    <property type="entry name" value="FLAVODOXIN_LIKE"/>
    <property type="match status" value="1"/>
</dbReference>
<gene>
    <name evidence="2" type="ORF">ASZ90_016261</name>
</gene>
<dbReference type="Gene3D" id="3.40.50.360">
    <property type="match status" value="1"/>
</dbReference>
<accession>A0A0W8EZP1</accession>